<dbReference type="InterPro" id="IPR008756">
    <property type="entry name" value="Peptidase_M56"/>
</dbReference>
<dbReference type="InterPro" id="IPR016047">
    <property type="entry name" value="M23ase_b-sheet_dom"/>
</dbReference>
<dbReference type="CDD" id="cd12797">
    <property type="entry name" value="M23_peptidase"/>
    <property type="match status" value="1"/>
</dbReference>
<dbReference type="AlphaFoldDB" id="A0A1I1FIF3"/>
<dbReference type="GO" id="GO:0004222">
    <property type="term" value="F:metalloendopeptidase activity"/>
    <property type="evidence" value="ECO:0007669"/>
    <property type="project" value="TreeGrafter"/>
</dbReference>
<name>A0A1I1FIF3_9BURK</name>
<feature type="transmembrane region" description="Helical" evidence="1">
    <location>
        <begin position="44"/>
        <end position="64"/>
    </location>
</feature>
<dbReference type="InterPro" id="IPR050570">
    <property type="entry name" value="Cell_wall_metabolism_enzyme"/>
</dbReference>
<dbReference type="PANTHER" id="PTHR21666">
    <property type="entry name" value="PEPTIDASE-RELATED"/>
    <property type="match status" value="1"/>
</dbReference>
<feature type="domain" description="M23ase beta-sheet core" evidence="2">
    <location>
        <begin position="384"/>
        <end position="482"/>
    </location>
</feature>
<evidence type="ECO:0000256" key="1">
    <source>
        <dbReference type="SAM" id="Phobius"/>
    </source>
</evidence>
<dbReference type="CDD" id="cd07341">
    <property type="entry name" value="M56_BlaR1_MecR1_like"/>
    <property type="match status" value="1"/>
</dbReference>
<dbReference type="RefSeq" id="WP_177207646.1">
    <property type="nucleotide sequence ID" value="NZ_FOLD01000003.1"/>
</dbReference>
<sequence length="494" mass="52176">MATSSFPLIFLQAGISAVLACAVAWSLLRLARRAFPGLDARRTPWLLAKLAGAAVLVLVMLPGSARWSLFASAPEALVAGFAAPLAAGSLGGALPYGAAEPAAGDALAALAWLWLAIYVAGAGAHVLRWARMRRALRALLLAAEPLDGPALRAHPALGARRRGLPPVLEIDAPVSPMLAGLFQPVLLLPTHMRALPPAQQRLIVAHELMHLRRRDHLWQHAGALLQALLWFVPFAHGFQQRLQWAMELGCDRAVLAGRPDSERRDYAAALLAQLAVLAKGLATAHTARSALPFGVGGAQDVAARIRLIREARPAPRFSAASLLSLLLLPGLCGASVLLQPQFAWRESGDEAPVAGDAPAGWQAPLAQLRVTGEYGEINRPGGRPHRGMDFGAARGTAVLTPAAGRVSISTDRYEGGARYGKVVVIEHAEGTRTLYAHLDQRLVRAGDSVRAGQPIALSGATGKVTGPHLHFEVSRKGAPIDPQLVLGGALAQRR</sequence>
<dbReference type="EMBL" id="FOLD01000003">
    <property type="protein sequence ID" value="SFB99259.1"/>
    <property type="molecule type" value="Genomic_DNA"/>
</dbReference>
<dbReference type="Pfam" id="PF05569">
    <property type="entry name" value="Peptidase_M56"/>
    <property type="match status" value="1"/>
</dbReference>
<dbReference type="Proteomes" id="UP000198639">
    <property type="component" value="Unassembled WGS sequence"/>
</dbReference>
<keyword evidence="1" id="KW-1133">Transmembrane helix</keyword>
<dbReference type="Pfam" id="PF01551">
    <property type="entry name" value="Peptidase_M23"/>
    <property type="match status" value="1"/>
</dbReference>
<gene>
    <name evidence="4" type="ORF">SAMN05216204_10322</name>
</gene>
<evidence type="ECO:0000313" key="5">
    <source>
        <dbReference type="Proteomes" id="UP000198639"/>
    </source>
</evidence>
<evidence type="ECO:0000259" key="2">
    <source>
        <dbReference type="Pfam" id="PF01551"/>
    </source>
</evidence>
<reference evidence="5" key="1">
    <citation type="submission" date="2016-10" db="EMBL/GenBank/DDBJ databases">
        <authorList>
            <person name="Varghese N."/>
            <person name="Submissions S."/>
        </authorList>
    </citation>
    <scope>NUCLEOTIDE SEQUENCE [LARGE SCALE GENOMIC DNA]</scope>
    <source>
        <strain evidence="5">CGMCC 1.12041</strain>
    </source>
</reference>
<dbReference type="PANTHER" id="PTHR21666:SF270">
    <property type="entry name" value="MUREIN HYDROLASE ACTIVATOR ENVC"/>
    <property type="match status" value="1"/>
</dbReference>
<accession>A0A1I1FIF3</accession>
<proteinExistence type="predicted"/>
<evidence type="ECO:0000313" key="4">
    <source>
        <dbReference type="EMBL" id="SFB99259.1"/>
    </source>
</evidence>
<keyword evidence="1" id="KW-0472">Membrane</keyword>
<feature type="domain" description="Peptidase M56" evidence="3">
    <location>
        <begin position="10"/>
        <end position="278"/>
    </location>
</feature>
<dbReference type="SUPFAM" id="SSF51261">
    <property type="entry name" value="Duplicated hybrid motif"/>
    <property type="match status" value="1"/>
</dbReference>
<feature type="transmembrane region" description="Helical" evidence="1">
    <location>
        <begin position="106"/>
        <end position="127"/>
    </location>
</feature>
<dbReference type="InterPro" id="IPR011055">
    <property type="entry name" value="Dup_hybrid_motif"/>
</dbReference>
<organism evidence="4 5">
    <name type="scientific">Massilia yuzhufengensis</name>
    <dbReference type="NCBI Taxonomy" id="1164594"/>
    <lineage>
        <taxon>Bacteria</taxon>
        <taxon>Pseudomonadati</taxon>
        <taxon>Pseudomonadota</taxon>
        <taxon>Betaproteobacteria</taxon>
        <taxon>Burkholderiales</taxon>
        <taxon>Oxalobacteraceae</taxon>
        <taxon>Telluria group</taxon>
        <taxon>Massilia</taxon>
    </lineage>
</organism>
<feature type="transmembrane region" description="Helical" evidence="1">
    <location>
        <begin position="76"/>
        <end position="94"/>
    </location>
</feature>
<keyword evidence="4" id="KW-0378">Hydrolase</keyword>
<protein>
    <submittedName>
        <fullName evidence="4">Murein DD-endopeptidase MepM and murein hydrolase activator NlpD, contain LysM domain</fullName>
    </submittedName>
</protein>
<evidence type="ECO:0000259" key="3">
    <source>
        <dbReference type="Pfam" id="PF05569"/>
    </source>
</evidence>
<dbReference type="STRING" id="1164594.SAMN05216204_10322"/>
<keyword evidence="1" id="KW-0812">Transmembrane</keyword>
<dbReference type="Gene3D" id="2.70.70.10">
    <property type="entry name" value="Glucose Permease (Domain IIA)"/>
    <property type="match status" value="1"/>
</dbReference>
<keyword evidence="5" id="KW-1185">Reference proteome</keyword>